<reference evidence="4 5" key="1">
    <citation type="submission" date="2021-11" db="EMBL/GenBank/DDBJ databases">
        <title>Draft genome sequence of Paenibacillus profundus YoMME, a new Gram-positive bacteria with exoelectrogenic properties.</title>
        <authorList>
            <person name="Hubenova Y."/>
            <person name="Hubenova E."/>
            <person name="Manasiev Y."/>
            <person name="Peykov S."/>
            <person name="Mitov M."/>
        </authorList>
    </citation>
    <scope>NUCLEOTIDE SEQUENCE [LARGE SCALE GENOMIC DNA]</scope>
    <source>
        <strain evidence="4 5">YoMME</strain>
    </source>
</reference>
<accession>A0ABS8YH32</accession>
<keyword evidence="5" id="KW-1185">Reference proteome</keyword>
<dbReference type="PRINTS" id="PR00368">
    <property type="entry name" value="FADPNR"/>
</dbReference>
<evidence type="ECO:0000256" key="3">
    <source>
        <dbReference type="ARBA" id="ARBA00023002"/>
    </source>
</evidence>
<keyword evidence="2" id="KW-0285">Flavoprotein</keyword>
<dbReference type="InterPro" id="IPR023856">
    <property type="entry name" value="Bdr"/>
</dbReference>
<proteinExistence type="predicted"/>
<dbReference type="Proteomes" id="UP001199916">
    <property type="component" value="Unassembled WGS sequence"/>
</dbReference>
<comment type="cofactor">
    <cofactor evidence="1">
        <name>FAD</name>
        <dbReference type="ChEBI" id="CHEBI:57692"/>
    </cofactor>
</comment>
<evidence type="ECO:0000313" key="5">
    <source>
        <dbReference type="Proteomes" id="UP001199916"/>
    </source>
</evidence>
<dbReference type="SUPFAM" id="SSF51905">
    <property type="entry name" value="FAD/NAD(P)-binding domain"/>
    <property type="match status" value="1"/>
</dbReference>
<evidence type="ECO:0000256" key="1">
    <source>
        <dbReference type="ARBA" id="ARBA00001974"/>
    </source>
</evidence>
<dbReference type="PRINTS" id="PR00469">
    <property type="entry name" value="PNDRDTASEII"/>
</dbReference>
<protein>
    <submittedName>
        <fullName evidence="4">YpdA family putative bacillithiol disulfide reductase</fullName>
    </submittedName>
</protein>
<evidence type="ECO:0000313" key="4">
    <source>
        <dbReference type="EMBL" id="MCE5171273.1"/>
    </source>
</evidence>
<evidence type="ECO:0000256" key="2">
    <source>
        <dbReference type="ARBA" id="ARBA00022630"/>
    </source>
</evidence>
<gene>
    <name evidence="4" type="ORF">LQV63_18395</name>
</gene>
<organism evidence="4 5">
    <name type="scientific">Paenibacillus profundus</name>
    <dbReference type="NCBI Taxonomy" id="1173085"/>
    <lineage>
        <taxon>Bacteria</taxon>
        <taxon>Bacillati</taxon>
        <taxon>Bacillota</taxon>
        <taxon>Bacilli</taxon>
        <taxon>Bacillales</taxon>
        <taxon>Paenibacillaceae</taxon>
        <taxon>Paenibacillus</taxon>
    </lineage>
</organism>
<dbReference type="EMBL" id="JAJNBZ010000016">
    <property type="protein sequence ID" value="MCE5171273.1"/>
    <property type="molecule type" value="Genomic_DNA"/>
</dbReference>
<dbReference type="Gene3D" id="3.50.50.60">
    <property type="entry name" value="FAD/NAD(P)-binding domain"/>
    <property type="match status" value="2"/>
</dbReference>
<dbReference type="Pfam" id="PF13738">
    <property type="entry name" value="Pyr_redox_3"/>
    <property type="match status" value="1"/>
</dbReference>
<sequence>MEQAIVIGAGPCGLSAAIELQRIGLNPLVIEKHCLVHSIYRYPTHLQFFSTPELLEIGSVPFTTPHDKPFRHEALVYYRKVAEQYQLRISSYEEATHIRKEDDGRFTLHTKLRNGSALTREARFVVIATGYFDHPNLLGIPGESLPHVTHYFQEAHPYAGMNVIIIGGNNSAVDASLELLRAGANVTVVYRGHELSDNIKPWVRPIFESMITKERIHMRFSSQVVSIEQDRVHIQDSEGKVDYVACDFVLALTGFRPDRKLLTESGVDLQDDREKPVFHENSMETNVPGLYVAGVIASGRNANEVFIETGRHHGRLIAEHIVATMEQ</sequence>
<dbReference type="PANTHER" id="PTHR48105">
    <property type="entry name" value="THIOREDOXIN REDUCTASE 1-RELATED-RELATED"/>
    <property type="match status" value="1"/>
</dbReference>
<dbReference type="NCBIfam" id="TIGR04018">
    <property type="entry name" value="Bthiol_YpdA"/>
    <property type="match status" value="1"/>
</dbReference>
<dbReference type="RefSeq" id="WP_019422746.1">
    <property type="nucleotide sequence ID" value="NZ_JAJNBZ010000016.1"/>
</dbReference>
<dbReference type="InterPro" id="IPR036188">
    <property type="entry name" value="FAD/NAD-bd_sf"/>
</dbReference>
<keyword evidence="3" id="KW-0560">Oxidoreductase</keyword>
<comment type="caution">
    <text evidence="4">The sequence shown here is derived from an EMBL/GenBank/DDBJ whole genome shotgun (WGS) entry which is preliminary data.</text>
</comment>
<dbReference type="InterPro" id="IPR050097">
    <property type="entry name" value="Ferredoxin-NADP_redctase_2"/>
</dbReference>
<name>A0ABS8YH32_9BACL</name>